<keyword evidence="4" id="KW-1185">Reference proteome</keyword>
<dbReference type="PROSITE" id="PS51419">
    <property type="entry name" value="RAB"/>
    <property type="match status" value="1"/>
</dbReference>
<keyword evidence="2" id="KW-0342">GTP-binding</keyword>
<dbReference type="SMART" id="SM00173">
    <property type="entry name" value="RAS"/>
    <property type="match status" value="1"/>
</dbReference>
<dbReference type="GO" id="GO:0003924">
    <property type="term" value="F:GTPase activity"/>
    <property type="evidence" value="ECO:0007669"/>
    <property type="project" value="InterPro"/>
</dbReference>
<evidence type="ECO:0000256" key="2">
    <source>
        <dbReference type="ARBA" id="ARBA00023134"/>
    </source>
</evidence>
<sequence>MLEELERPLCYIPLYIMHRQKNFIGDGNNKSKWLGVGEKSIKVDGRGYSLLTWDTFREENYLPARKLFYQEADCVIFCFAINNPSTLKSIIRVWLPEVKATNPTASFILVGTKSDKRVGRCVHECVSDDQARSARWKIGADAYVECSVKAQDNVAVVFQEAVRACVMKQQQTVLGCGANNNHNYSCKCNNDNSVNSANSNHNVSCKCNNDSNVTVNTTENQPSNCSIS</sequence>
<comment type="caution">
    <text evidence="3">The sequence shown here is derived from an EMBL/GenBank/DDBJ whole genome shotgun (WGS) entry which is preliminary data.</text>
</comment>
<dbReference type="Proteomes" id="UP000094527">
    <property type="component" value="Unassembled WGS sequence"/>
</dbReference>
<evidence type="ECO:0000256" key="1">
    <source>
        <dbReference type="ARBA" id="ARBA00022741"/>
    </source>
</evidence>
<dbReference type="AlphaFoldDB" id="A0A1D2MEN9"/>
<dbReference type="GO" id="GO:0022412">
    <property type="term" value="P:cellular process involved in reproduction in multicellular organism"/>
    <property type="evidence" value="ECO:0007669"/>
    <property type="project" value="UniProtKB-ARBA"/>
</dbReference>
<dbReference type="GO" id="GO:0035099">
    <property type="term" value="P:hemocyte migration"/>
    <property type="evidence" value="ECO:0007669"/>
    <property type="project" value="UniProtKB-ARBA"/>
</dbReference>
<dbReference type="GO" id="GO:0003006">
    <property type="term" value="P:developmental process involved in reproduction"/>
    <property type="evidence" value="ECO:0007669"/>
    <property type="project" value="UniProtKB-ARBA"/>
</dbReference>
<dbReference type="PANTHER" id="PTHR24072">
    <property type="entry name" value="RHO FAMILY GTPASE"/>
    <property type="match status" value="1"/>
</dbReference>
<proteinExistence type="predicted"/>
<protein>
    <submittedName>
        <fullName evidence="3">Ras-like GTP-binding protein rhoA</fullName>
    </submittedName>
</protein>
<accession>A0A1D2MEN9</accession>
<dbReference type="STRING" id="48709.A0A1D2MEN9"/>
<dbReference type="Pfam" id="PF00071">
    <property type="entry name" value="Ras"/>
    <property type="match status" value="1"/>
</dbReference>
<dbReference type="PROSITE" id="PS51420">
    <property type="entry name" value="RHO"/>
    <property type="match status" value="1"/>
</dbReference>
<reference evidence="3 4" key="1">
    <citation type="journal article" date="2016" name="Genome Biol. Evol.">
        <title>Gene Family Evolution Reflects Adaptation to Soil Environmental Stressors in the Genome of the Collembolan Orchesella cincta.</title>
        <authorList>
            <person name="Faddeeva-Vakhrusheva A."/>
            <person name="Derks M.F."/>
            <person name="Anvar S.Y."/>
            <person name="Agamennone V."/>
            <person name="Suring W."/>
            <person name="Smit S."/>
            <person name="van Straalen N.M."/>
            <person name="Roelofs D."/>
        </authorList>
    </citation>
    <scope>NUCLEOTIDE SEQUENCE [LARGE SCALE GENOMIC DNA]</scope>
    <source>
        <tissue evidence="3">Mixed pool</tissue>
    </source>
</reference>
<dbReference type="GO" id="GO:0007264">
    <property type="term" value="P:small GTPase-mediated signal transduction"/>
    <property type="evidence" value="ECO:0007669"/>
    <property type="project" value="InterPro"/>
</dbReference>
<dbReference type="EMBL" id="LJIJ01001534">
    <property type="protein sequence ID" value="ODM91478.1"/>
    <property type="molecule type" value="Genomic_DNA"/>
</dbReference>
<gene>
    <name evidence="3" type="ORF">Ocin01_15203</name>
</gene>
<keyword evidence="1" id="KW-0547">Nucleotide-binding</keyword>
<dbReference type="InterPro" id="IPR001806">
    <property type="entry name" value="Small_GTPase"/>
</dbReference>
<dbReference type="GO" id="GO:0035006">
    <property type="term" value="P:melanization defense response"/>
    <property type="evidence" value="ECO:0007669"/>
    <property type="project" value="UniProtKB-ARBA"/>
</dbReference>
<organism evidence="3 4">
    <name type="scientific">Orchesella cincta</name>
    <name type="common">Springtail</name>
    <name type="synonym">Podura cincta</name>
    <dbReference type="NCBI Taxonomy" id="48709"/>
    <lineage>
        <taxon>Eukaryota</taxon>
        <taxon>Metazoa</taxon>
        <taxon>Ecdysozoa</taxon>
        <taxon>Arthropoda</taxon>
        <taxon>Hexapoda</taxon>
        <taxon>Collembola</taxon>
        <taxon>Entomobryomorpha</taxon>
        <taxon>Entomobryoidea</taxon>
        <taxon>Orchesellidae</taxon>
        <taxon>Orchesellinae</taxon>
        <taxon>Orchesella</taxon>
    </lineage>
</organism>
<dbReference type="SMART" id="SM00174">
    <property type="entry name" value="RHO"/>
    <property type="match status" value="1"/>
</dbReference>
<dbReference type="InterPro" id="IPR027417">
    <property type="entry name" value="P-loop_NTPase"/>
</dbReference>
<dbReference type="GO" id="GO:0005525">
    <property type="term" value="F:GTP binding"/>
    <property type="evidence" value="ECO:0007669"/>
    <property type="project" value="UniProtKB-KW"/>
</dbReference>
<dbReference type="PRINTS" id="PR00449">
    <property type="entry name" value="RASTRNSFRMNG"/>
</dbReference>
<dbReference type="InterPro" id="IPR003578">
    <property type="entry name" value="Small_GTPase_Rho"/>
</dbReference>
<dbReference type="Gene3D" id="3.40.50.300">
    <property type="entry name" value="P-loop containing nucleotide triphosphate hydrolases"/>
    <property type="match status" value="1"/>
</dbReference>
<dbReference type="OrthoDB" id="6694981at2759"/>
<dbReference type="GO" id="GO:0001667">
    <property type="term" value="P:ameboidal-type cell migration"/>
    <property type="evidence" value="ECO:0007669"/>
    <property type="project" value="UniProtKB-ARBA"/>
</dbReference>
<dbReference type="SMART" id="SM00175">
    <property type="entry name" value="RAB"/>
    <property type="match status" value="1"/>
</dbReference>
<name>A0A1D2MEN9_ORCCI</name>
<evidence type="ECO:0000313" key="3">
    <source>
        <dbReference type="EMBL" id="ODM91478.1"/>
    </source>
</evidence>
<evidence type="ECO:0000313" key="4">
    <source>
        <dbReference type="Proteomes" id="UP000094527"/>
    </source>
</evidence>
<dbReference type="SUPFAM" id="SSF52540">
    <property type="entry name" value="P-loop containing nucleoside triphosphate hydrolases"/>
    <property type="match status" value="1"/>
</dbReference>